<evidence type="ECO:0000256" key="1">
    <source>
        <dbReference type="SAM" id="MobiDB-lite"/>
    </source>
</evidence>
<sequence>MFEYENNEKPEAQGRGEQVEVKNPIKQGGKEGKRDSIQYKLIAYNQNFFAV</sequence>
<dbReference type="KEGG" id="lant:TUM19329_12920"/>
<feature type="region of interest" description="Disordered" evidence="1">
    <location>
        <begin position="1"/>
        <end position="32"/>
    </location>
</feature>
<reference evidence="2" key="1">
    <citation type="journal article" date="2020" name="Microbiol. Resour. Announc.">
        <title>Complete Genome Sequence of Novel Psychrotolerant Legionella Strain TUM19329, Isolated from Antarctic Lake Sediment.</title>
        <authorList>
            <person name="Shimada S."/>
            <person name="Nakai R."/>
            <person name="Aoki K."/>
            <person name="Shimoeda N."/>
            <person name="Ohno G."/>
            <person name="Miyazaki Y."/>
            <person name="Kudoh S."/>
            <person name="Imura S."/>
            <person name="Watanabe K."/>
            <person name="Ishii Y."/>
            <person name="Tateda K."/>
        </authorList>
    </citation>
    <scope>NUCLEOTIDE SEQUENCE [LARGE SCALE GENOMIC DNA]</scope>
    <source>
        <strain evidence="2">TUM19329</strain>
    </source>
</reference>
<organism evidence="2 3">
    <name type="scientific">Legionella antarctica</name>
    <dbReference type="NCBI Taxonomy" id="2708020"/>
    <lineage>
        <taxon>Bacteria</taxon>
        <taxon>Pseudomonadati</taxon>
        <taxon>Pseudomonadota</taxon>
        <taxon>Gammaproteobacteria</taxon>
        <taxon>Legionellales</taxon>
        <taxon>Legionellaceae</taxon>
        <taxon>Legionella</taxon>
    </lineage>
</organism>
<keyword evidence="3" id="KW-1185">Reference proteome</keyword>
<evidence type="ECO:0000313" key="2">
    <source>
        <dbReference type="EMBL" id="BCA94931.1"/>
    </source>
</evidence>
<dbReference type="AlphaFoldDB" id="A0A6F8T389"/>
<accession>A0A6F8T389</accession>
<name>A0A6F8T389_9GAMM</name>
<evidence type="ECO:0000313" key="3">
    <source>
        <dbReference type="Proteomes" id="UP000502894"/>
    </source>
</evidence>
<dbReference type="EMBL" id="AP022839">
    <property type="protein sequence ID" value="BCA94931.1"/>
    <property type="molecule type" value="Genomic_DNA"/>
</dbReference>
<gene>
    <name evidence="2" type="ORF">TUM19329_12920</name>
</gene>
<protein>
    <submittedName>
        <fullName evidence="2">Uncharacterized protein</fullName>
    </submittedName>
</protein>
<feature type="compositionally biased region" description="Basic and acidic residues" evidence="1">
    <location>
        <begin position="1"/>
        <end position="20"/>
    </location>
</feature>
<dbReference type="Proteomes" id="UP000502894">
    <property type="component" value="Chromosome"/>
</dbReference>
<proteinExistence type="predicted"/>